<feature type="domain" description="BED-type" evidence="4">
    <location>
        <begin position="2"/>
        <end position="44"/>
    </location>
</feature>
<dbReference type="GO" id="GO:0003677">
    <property type="term" value="F:DNA binding"/>
    <property type="evidence" value="ECO:0007669"/>
    <property type="project" value="InterPro"/>
</dbReference>
<protein>
    <recommendedName>
        <fullName evidence="4">BED-type domain-containing protein</fullName>
    </recommendedName>
</protein>
<reference evidence="5" key="1">
    <citation type="submission" date="2021-06" db="EMBL/GenBank/DDBJ databases">
        <authorList>
            <person name="Hodson N. C."/>
            <person name="Mongue J. A."/>
            <person name="Jaron S. K."/>
        </authorList>
    </citation>
    <scope>NUCLEOTIDE SEQUENCE</scope>
</reference>
<keyword evidence="1" id="KW-0479">Metal-binding</keyword>
<dbReference type="GO" id="GO:0008270">
    <property type="term" value="F:zinc ion binding"/>
    <property type="evidence" value="ECO:0007669"/>
    <property type="project" value="UniProtKB-KW"/>
</dbReference>
<evidence type="ECO:0000313" key="6">
    <source>
        <dbReference type="Proteomes" id="UP000708208"/>
    </source>
</evidence>
<name>A0A8J2L3G7_9HEXA</name>
<evidence type="ECO:0000259" key="4">
    <source>
        <dbReference type="Pfam" id="PF02892"/>
    </source>
</evidence>
<evidence type="ECO:0000313" key="5">
    <source>
        <dbReference type="EMBL" id="CAG7824725.1"/>
    </source>
</evidence>
<organism evidence="5 6">
    <name type="scientific">Allacma fusca</name>
    <dbReference type="NCBI Taxonomy" id="39272"/>
    <lineage>
        <taxon>Eukaryota</taxon>
        <taxon>Metazoa</taxon>
        <taxon>Ecdysozoa</taxon>
        <taxon>Arthropoda</taxon>
        <taxon>Hexapoda</taxon>
        <taxon>Collembola</taxon>
        <taxon>Symphypleona</taxon>
        <taxon>Sminthuridae</taxon>
        <taxon>Allacma</taxon>
    </lineage>
</organism>
<dbReference type="SMART" id="SM00614">
    <property type="entry name" value="ZnF_BED"/>
    <property type="match status" value="1"/>
</dbReference>
<keyword evidence="2" id="KW-0863">Zinc-finger</keyword>
<proteinExistence type="predicted"/>
<sequence length="94" mass="10868">AHFSIPKEGPGKTANCNYCTVKYNISKGQGSTTNLNNHLKRQHPKQSWLHEQSQKLKDFDPKLFRDYLLRWIVGSTHPFLERCLRVSKTSLALD</sequence>
<dbReference type="OrthoDB" id="117690at2759"/>
<dbReference type="AlphaFoldDB" id="A0A8J2L3G7"/>
<dbReference type="InterPro" id="IPR003656">
    <property type="entry name" value="Znf_BED"/>
</dbReference>
<comment type="caution">
    <text evidence="5">The sequence shown here is derived from an EMBL/GenBank/DDBJ whole genome shotgun (WGS) entry which is preliminary data.</text>
</comment>
<evidence type="ECO:0000256" key="1">
    <source>
        <dbReference type="ARBA" id="ARBA00022723"/>
    </source>
</evidence>
<dbReference type="Pfam" id="PF02892">
    <property type="entry name" value="zf-BED"/>
    <property type="match status" value="1"/>
</dbReference>
<evidence type="ECO:0000256" key="3">
    <source>
        <dbReference type="ARBA" id="ARBA00022833"/>
    </source>
</evidence>
<evidence type="ECO:0000256" key="2">
    <source>
        <dbReference type="ARBA" id="ARBA00022771"/>
    </source>
</evidence>
<keyword evidence="6" id="KW-1185">Reference proteome</keyword>
<gene>
    <name evidence="5" type="ORF">AFUS01_LOCUS34869</name>
</gene>
<dbReference type="Proteomes" id="UP000708208">
    <property type="component" value="Unassembled WGS sequence"/>
</dbReference>
<feature type="non-terminal residue" evidence="5">
    <location>
        <position position="1"/>
    </location>
</feature>
<dbReference type="EMBL" id="CAJVCH010533762">
    <property type="protein sequence ID" value="CAG7824725.1"/>
    <property type="molecule type" value="Genomic_DNA"/>
</dbReference>
<accession>A0A8J2L3G7</accession>
<keyword evidence="3" id="KW-0862">Zinc</keyword>